<keyword evidence="2" id="KW-0547">Nucleotide-binding</keyword>
<dbReference type="InterPro" id="IPR025669">
    <property type="entry name" value="AAA_dom"/>
</dbReference>
<evidence type="ECO:0000259" key="7">
    <source>
        <dbReference type="Pfam" id="PF13614"/>
    </source>
</evidence>
<keyword evidence="3" id="KW-0418">Kinase</keyword>
<dbReference type="InterPro" id="IPR027417">
    <property type="entry name" value="P-loop_NTPase"/>
</dbReference>
<name>A0ABV3DLZ8_9ACTN</name>
<feature type="region of interest" description="Disordered" evidence="6">
    <location>
        <begin position="548"/>
        <end position="678"/>
    </location>
</feature>
<feature type="compositionally biased region" description="Gly residues" evidence="6">
    <location>
        <begin position="638"/>
        <end position="648"/>
    </location>
</feature>
<feature type="domain" description="AAA" evidence="7">
    <location>
        <begin position="345"/>
        <end position="485"/>
    </location>
</feature>
<dbReference type="RefSeq" id="WP_358357706.1">
    <property type="nucleotide sequence ID" value="NZ_JBEZFP010000071.1"/>
</dbReference>
<dbReference type="Proteomes" id="UP001551482">
    <property type="component" value="Unassembled WGS sequence"/>
</dbReference>
<feature type="compositionally biased region" description="Gly residues" evidence="6">
    <location>
        <begin position="660"/>
        <end position="672"/>
    </location>
</feature>
<keyword evidence="1" id="KW-0808">Transferase</keyword>
<evidence type="ECO:0000256" key="4">
    <source>
        <dbReference type="ARBA" id="ARBA00022840"/>
    </source>
</evidence>
<dbReference type="Pfam" id="PF13614">
    <property type="entry name" value="AAA_31"/>
    <property type="match status" value="1"/>
</dbReference>
<dbReference type="EMBL" id="JBEZFP010000071">
    <property type="protein sequence ID" value="MEU8136780.1"/>
    <property type="molecule type" value="Genomic_DNA"/>
</dbReference>
<evidence type="ECO:0000256" key="2">
    <source>
        <dbReference type="ARBA" id="ARBA00022741"/>
    </source>
</evidence>
<organism evidence="8 9">
    <name type="scientific">Streptodolium elevatio</name>
    <dbReference type="NCBI Taxonomy" id="3157996"/>
    <lineage>
        <taxon>Bacteria</taxon>
        <taxon>Bacillati</taxon>
        <taxon>Actinomycetota</taxon>
        <taxon>Actinomycetes</taxon>
        <taxon>Kitasatosporales</taxon>
        <taxon>Streptomycetaceae</taxon>
        <taxon>Streptodolium</taxon>
    </lineage>
</organism>
<reference evidence="8 9" key="1">
    <citation type="submission" date="2024-06" db="EMBL/GenBank/DDBJ databases">
        <title>The Natural Products Discovery Center: Release of the First 8490 Sequenced Strains for Exploring Actinobacteria Biosynthetic Diversity.</title>
        <authorList>
            <person name="Kalkreuter E."/>
            <person name="Kautsar S.A."/>
            <person name="Yang D."/>
            <person name="Bader C.D."/>
            <person name="Teijaro C.N."/>
            <person name="Fluegel L."/>
            <person name="Davis C.M."/>
            <person name="Simpson J.R."/>
            <person name="Lauterbach L."/>
            <person name="Steele A.D."/>
            <person name="Gui C."/>
            <person name="Meng S."/>
            <person name="Li G."/>
            <person name="Viehrig K."/>
            <person name="Ye F."/>
            <person name="Su P."/>
            <person name="Kiefer A.F."/>
            <person name="Nichols A."/>
            <person name="Cepeda A.J."/>
            <person name="Yan W."/>
            <person name="Fan B."/>
            <person name="Jiang Y."/>
            <person name="Adhikari A."/>
            <person name="Zheng C.-J."/>
            <person name="Schuster L."/>
            <person name="Cowan T.M."/>
            <person name="Smanski M.J."/>
            <person name="Chevrette M.G."/>
            <person name="De Carvalho L.P.S."/>
            <person name="Shen B."/>
        </authorList>
    </citation>
    <scope>NUCLEOTIDE SEQUENCE [LARGE SCALE GENOMIC DNA]</scope>
    <source>
        <strain evidence="8 9">NPDC048946</strain>
    </source>
</reference>
<evidence type="ECO:0000313" key="8">
    <source>
        <dbReference type="EMBL" id="MEU8136780.1"/>
    </source>
</evidence>
<evidence type="ECO:0000256" key="1">
    <source>
        <dbReference type="ARBA" id="ARBA00022679"/>
    </source>
</evidence>
<proteinExistence type="predicted"/>
<accession>A0ABV3DLZ8</accession>
<keyword evidence="9" id="KW-1185">Reference proteome</keyword>
<dbReference type="CDD" id="cd05387">
    <property type="entry name" value="BY-kinase"/>
    <property type="match status" value="1"/>
</dbReference>
<keyword evidence="5" id="KW-0829">Tyrosine-protein kinase</keyword>
<dbReference type="SUPFAM" id="SSF52540">
    <property type="entry name" value="P-loop containing nucleoside triphosphate hydrolases"/>
    <property type="match status" value="1"/>
</dbReference>
<dbReference type="InterPro" id="IPR050445">
    <property type="entry name" value="Bact_polysacc_biosynth/exp"/>
</dbReference>
<comment type="caution">
    <text evidence="8">The sequence shown here is derived from an EMBL/GenBank/DDBJ whole genome shotgun (WGS) entry which is preliminary data.</text>
</comment>
<feature type="compositionally biased region" description="Basic and acidic residues" evidence="6">
    <location>
        <begin position="628"/>
        <end position="637"/>
    </location>
</feature>
<evidence type="ECO:0000313" key="9">
    <source>
        <dbReference type="Proteomes" id="UP001551482"/>
    </source>
</evidence>
<evidence type="ECO:0000256" key="6">
    <source>
        <dbReference type="SAM" id="MobiDB-lite"/>
    </source>
</evidence>
<gene>
    <name evidence="8" type="ORF">AB0C36_25120</name>
</gene>
<dbReference type="Gene3D" id="3.40.50.300">
    <property type="entry name" value="P-loop containing nucleotide triphosphate hydrolases"/>
    <property type="match status" value="1"/>
</dbReference>
<dbReference type="InterPro" id="IPR005702">
    <property type="entry name" value="Wzc-like_C"/>
</dbReference>
<protein>
    <submittedName>
        <fullName evidence="8">AAA family ATPase</fullName>
    </submittedName>
</protein>
<evidence type="ECO:0000256" key="3">
    <source>
        <dbReference type="ARBA" id="ARBA00022777"/>
    </source>
</evidence>
<keyword evidence="4" id="KW-0067">ATP-binding</keyword>
<evidence type="ECO:0000256" key="5">
    <source>
        <dbReference type="ARBA" id="ARBA00023137"/>
    </source>
</evidence>
<sequence>METSSYFSVLQRRWKLVLACLAVGLVAGFMLTPEDPKALGDDWESTISVVRSPETDKEFQLIEVKFVSDGGDVAKAVAAKINKDPALIAARVTSGVDGEAGAFWVTVKGASKEDSELLARTWATTTVEIFATKQRAKFQATAESVRPELDKLRGEITRLQKEVEALPAAQRATSIQQADLGTKQDSYKKLSAEFEKYSQPFNDPKVLVQDNMRSSADAATSILAPTSRPLRLGLAGLLGLALGLVAALMVDRMDMRLRSRLQVEDAFGMPVIAEVPRASRRMRAGHAVLVAARPGSPVSEAYRSLRSALLLSGPPGLAFRLGETPPRTGRASSLPVRQFTDPAPVILVVSPKPGDGRTSTVANLAAALAEAGRSVLVLDCDFRNPETHLYLGAKTGTGLSELLLSDRETDLAHVIRATEIPHVRVITGGAPTSYPAALLLRVGEVIARARHHADVVLLDSAPLLFANDTNDLIQHSDAMLVVTRSGNLTPDQASRVSELLTRTGVPVAGIALVGTDPSSVGMRGRGLSSISVPGSGLILRGRSNAAELAEDGERSAPSWARRTEIGDGSAAVAVRPGGGTDGDGPDPEAPRPPTTREPDPDSFVHTAELRTISVRPGEPRATSYPADLDDRFDDRFDGGQGGYGGGGFLDDDPNDLGQFGRPGGRPGRGGRSGTEDLP</sequence>
<dbReference type="PANTHER" id="PTHR32309">
    <property type="entry name" value="TYROSINE-PROTEIN KINASE"/>
    <property type="match status" value="1"/>
</dbReference>
<dbReference type="PANTHER" id="PTHR32309:SF31">
    <property type="entry name" value="CAPSULAR EXOPOLYSACCHARIDE FAMILY"/>
    <property type="match status" value="1"/>
</dbReference>